<dbReference type="InterPro" id="IPR020846">
    <property type="entry name" value="MFS_dom"/>
</dbReference>
<sequence>MPMSRVISQRSSLAFLVITVLTFLAASSAPTPLYQVYQENLHFSAAMLTVIFGVYAVSLLAALLTVGSLSDHLGRKPVIFVALLLNIMAMVLFINADSTAHLIAARALQGFATGMATAVLSATLLDTDRVRGPMLNSLAPLLGMASGGLGSGLLVEFAPRPTQLIYFTLLGLMVLQAVYVWRLAETVSRIPGALKSLAPTLHVPRQARRALWLVMPLNVAVWALGGFFSSLAPSLVKAATGSTSHLIGGVLVAVVTLSGAVMIYSVRERPADKIMRLSAGLLALGVALLLVAVHLGILWLFFVASVIAGFGFGGGFMGSVRSIVGLALPHERAGLMSAFYVLSYLAFCLPALLAGYLSHVYGLIVTTEGYGAALMVLALSALVGLLVQDSVRAKAAIE</sequence>
<dbReference type="GO" id="GO:0022857">
    <property type="term" value="F:transmembrane transporter activity"/>
    <property type="evidence" value="ECO:0007669"/>
    <property type="project" value="InterPro"/>
</dbReference>
<dbReference type="GO" id="GO:0005886">
    <property type="term" value="C:plasma membrane"/>
    <property type="evidence" value="ECO:0007669"/>
    <property type="project" value="UniProtKB-SubCell"/>
</dbReference>
<keyword evidence="4 7" id="KW-0812">Transmembrane</keyword>
<dbReference type="Proteomes" id="UP000277179">
    <property type="component" value="Unassembled WGS sequence"/>
</dbReference>
<dbReference type="SUPFAM" id="SSF103473">
    <property type="entry name" value="MFS general substrate transporter"/>
    <property type="match status" value="1"/>
</dbReference>
<gene>
    <name evidence="9" type="ORF">ALP97_04235</name>
</gene>
<keyword evidence="3" id="KW-1003">Cell membrane</keyword>
<evidence type="ECO:0000259" key="8">
    <source>
        <dbReference type="PROSITE" id="PS50850"/>
    </source>
</evidence>
<dbReference type="PANTHER" id="PTHR23517:SF13">
    <property type="entry name" value="MAJOR FACILITATOR SUPERFAMILY MFS_1"/>
    <property type="match status" value="1"/>
</dbReference>
<feature type="transmembrane region" description="Helical" evidence="7">
    <location>
        <begin position="137"/>
        <end position="158"/>
    </location>
</feature>
<name>A0A3M4QQN8_9PSED</name>
<dbReference type="InterPro" id="IPR011701">
    <property type="entry name" value="MFS"/>
</dbReference>
<dbReference type="Pfam" id="PF07690">
    <property type="entry name" value="MFS_1"/>
    <property type="match status" value="1"/>
</dbReference>
<feature type="transmembrane region" description="Helical" evidence="7">
    <location>
        <begin position="210"/>
        <end position="232"/>
    </location>
</feature>
<evidence type="ECO:0000256" key="1">
    <source>
        <dbReference type="ARBA" id="ARBA00004651"/>
    </source>
</evidence>
<dbReference type="PROSITE" id="PS50850">
    <property type="entry name" value="MFS"/>
    <property type="match status" value="1"/>
</dbReference>
<comment type="caution">
    <text evidence="9">The sequence shown here is derived from an EMBL/GenBank/DDBJ whole genome shotgun (WGS) entry which is preliminary data.</text>
</comment>
<reference evidence="9 10" key="1">
    <citation type="submission" date="2018-08" db="EMBL/GenBank/DDBJ databases">
        <title>Recombination of ecologically and evolutionarily significant loci maintains genetic cohesion in the Pseudomonas syringae species complex.</title>
        <authorList>
            <person name="Dillon M."/>
            <person name="Thakur S."/>
            <person name="Almeida R.N.D."/>
            <person name="Weir B.S."/>
            <person name="Guttman D.S."/>
        </authorList>
    </citation>
    <scope>NUCLEOTIDE SEQUENCE [LARGE SCALE GENOMIC DNA]</scope>
    <source>
        <strain evidence="9 10">ICMP 11288</strain>
    </source>
</reference>
<dbReference type="InterPro" id="IPR036259">
    <property type="entry name" value="MFS_trans_sf"/>
</dbReference>
<dbReference type="EMBL" id="RBRL01000035">
    <property type="protein sequence ID" value="RMQ92709.1"/>
    <property type="molecule type" value="Genomic_DNA"/>
</dbReference>
<feature type="transmembrane region" description="Helical" evidence="7">
    <location>
        <begin position="78"/>
        <end position="96"/>
    </location>
</feature>
<keyword evidence="6 7" id="KW-0472">Membrane</keyword>
<comment type="subcellular location">
    <subcellularLocation>
        <location evidence="1">Cell membrane</location>
        <topology evidence="1">Multi-pass membrane protein</topology>
    </subcellularLocation>
</comment>
<evidence type="ECO:0000256" key="4">
    <source>
        <dbReference type="ARBA" id="ARBA00022692"/>
    </source>
</evidence>
<evidence type="ECO:0000256" key="5">
    <source>
        <dbReference type="ARBA" id="ARBA00022989"/>
    </source>
</evidence>
<evidence type="ECO:0000313" key="9">
    <source>
        <dbReference type="EMBL" id="RMQ92709.1"/>
    </source>
</evidence>
<proteinExistence type="predicted"/>
<dbReference type="Gene3D" id="1.20.1250.20">
    <property type="entry name" value="MFS general substrate transporter like domains"/>
    <property type="match status" value="1"/>
</dbReference>
<feature type="transmembrane region" description="Helical" evidence="7">
    <location>
        <begin position="369"/>
        <end position="387"/>
    </location>
</feature>
<evidence type="ECO:0000313" key="10">
    <source>
        <dbReference type="Proteomes" id="UP000277179"/>
    </source>
</evidence>
<feature type="domain" description="Major facilitator superfamily (MFS) profile" evidence="8">
    <location>
        <begin position="11"/>
        <end position="398"/>
    </location>
</feature>
<evidence type="ECO:0000256" key="7">
    <source>
        <dbReference type="SAM" id="Phobius"/>
    </source>
</evidence>
<feature type="transmembrane region" description="Helical" evidence="7">
    <location>
        <begin position="335"/>
        <end position="357"/>
    </location>
</feature>
<keyword evidence="2" id="KW-0813">Transport</keyword>
<feature type="transmembrane region" description="Helical" evidence="7">
    <location>
        <begin position="164"/>
        <end position="181"/>
    </location>
</feature>
<dbReference type="InterPro" id="IPR050171">
    <property type="entry name" value="MFS_Transporters"/>
</dbReference>
<feature type="transmembrane region" description="Helical" evidence="7">
    <location>
        <begin position="307"/>
        <end position="328"/>
    </location>
</feature>
<feature type="transmembrane region" description="Helical" evidence="7">
    <location>
        <begin position="244"/>
        <end position="266"/>
    </location>
</feature>
<evidence type="ECO:0000256" key="3">
    <source>
        <dbReference type="ARBA" id="ARBA00022475"/>
    </source>
</evidence>
<evidence type="ECO:0000256" key="6">
    <source>
        <dbReference type="ARBA" id="ARBA00023136"/>
    </source>
</evidence>
<feature type="transmembrane region" description="Helical" evidence="7">
    <location>
        <begin position="44"/>
        <end position="66"/>
    </location>
</feature>
<dbReference type="PANTHER" id="PTHR23517">
    <property type="entry name" value="RESISTANCE PROTEIN MDTM, PUTATIVE-RELATED-RELATED"/>
    <property type="match status" value="1"/>
</dbReference>
<feature type="transmembrane region" description="Helical" evidence="7">
    <location>
        <begin position="102"/>
        <end position="125"/>
    </location>
</feature>
<organism evidence="9 10">
    <name type="scientific">Pseudomonas salomonii</name>
    <dbReference type="NCBI Taxonomy" id="191391"/>
    <lineage>
        <taxon>Bacteria</taxon>
        <taxon>Pseudomonadati</taxon>
        <taxon>Pseudomonadota</taxon>
        <taxon>Gammaproteobacteria</taxon>
        <taxon>Pseudomonadales</taxon>
        <taxon>Pseudomonadaceae</taxon>
        <taxon>Pseudomonas</taxon>
    </lineage>
</organism>
<protein>
    <recommendedName>
        <fullName evidence="8">Major facilitator superfamily (MFS) profile domain-containing protein</fullName>
    </recommendedName>
</protein>
<dbReference type="AlphaFoldDB" id="A0A3M4QQN8"/>
<accession>A0A3M4QQN8</accession>
<feature type="transmembrane region" description="Helical" evidence="7">
    <location>
        <begin position="278"/>
        <end position="301"/>
    </location>
</feature>
<evidence type="ECO:0000256" key="2">
    <source>
        <dbReference type="ARBA" id="ARBA00022448"/>
    </source>
</evidence>
<keyword evidence="5 7" id="KW-1133">Transmembrane helix</keyword>